<evidence type="ECO:0000256" key="1">
    <source>
        <dbReference type="ARBA" id="ARBA00005771"/>
    </source>
</evidence>
<evidence type="ECO:0000313" key="6">
    <source>
        <dbReference type="Proteomes" id="UP000238479"/>
    </source>
</evidence>
<dbReference type="PANTHER" id="PTHR11783">
    <property type="entry name" value="SULFOTRANSFERASE SULT"/>
    <property type="match status" value="1"/>
</dbReference>
<evidence type="ECO:0000256" key="3">
    <source>
        <dbReference type="RuleBase" id="RU361155"/>
    </source>
</evidence>
<proteinExistence type="inferred from homology"/>
<reference evidence="5 6" key="1">
    <citation type="journal article" date="2018" name="Nat. Genet.">
        <title>The Rosa genome provides new insights in the design of modern roses.</title>
        <authorList>
            <person name="Bendahmane M."/>
        </authorList>
    </citation>
    <scope>NUCLEOTIDE SEQUENCE [LARGE SCALE GENOMIC DNA]</scope>
    <source>
        <strain evidence="6">cv. Old Blush</strain>
    </source>
</reference>
<dbReference type="EC" id="2.8.2.-" evidence="3"/>
<comment type="caution">
    <text evidence="5">The sequence shown here is derived from an EMBL/GenBank/DDBJ whole genome shotgun (WGS) entry which is preliminary data.</text>
</comment>
<evidence type="ECO:0000259" key="4">
    <source>
        <dbReference type="Pfam" id="PF00685"/>
    </source>
</evidence>
<evidence type="ECO:0000313" key="5">
    <source>
        <dbReference type="EMBL" id="PRQ57846.1"/>
    </source>
</evidence>
<dbReference type="GO" id="GO:0008146">
    <property type="term" value="F:sulfotransferase activity"/>
    <property type="evidence" value="ECO:0007669"/>
    <property type="project" value="InterPro"/>
</dbReference>
<name>A0A2P6SGU5_ROSCH</name>
<protein>
    <recommendedName>
        <fullName evidence="3">Sulfotransferase</fullName>
        <ecNumber evidence="3">2.8.2.-</ecNumber>
    </recommendedName>
</protein>
<accession>A0A2P6SGU5</accession>
<dbReference type="OMA" id="DVWVVTL"/>
<sequence length="338" mass="39408">MTENQPADDEEKYLGNECKELLLSLPKKRGWRTLHLYQFQGFWWETQAIEAVISFQKHFQARDSDIVVATLPKSGTTWLKALTFAVVNRHRFAIKTHPLLTSNPHDLVPYFELHLYANNQLVPDLSKFPEPRLFGTHIPFPSLGTITESNCKIVYVCRNPFDTFISAWHFANKIKPQHQAPLSLDEAFDMYCQGMSPYGPFWDHVLEYWKESLKRPQNVLFFKYEDMKEDVVLHLKRLAEFLDYPFTMEEERNGVIEDIAKLCSFESLKALEVNKTGMIRMSKFENKVFFRKAEVGDWVNYLTPKMEERMSKVIEEKLGGSGLTFKVIPDVANPVQQN</sequence>
<comment type="similarity">
    <text evidence="1 3">Belongs to the sulfotransferase 1 family.</text>
</comment>
<gene>
    <name evidence="5" type="ORF">RchiOBHm_Chr1g0352791</name>
</gene>
<feature type="domain" description="Sulfotransferase" evidence="4">
    <location>
        <begin position="63"/>
        <end position="322"/>
    </location>
</feature>
<keyword evidence="2 3" id="KW-0808">Transferase</keyword>
<dbReference type="Proteomes" id="UP000238479">
    <property type="component" value="Chromosome 1"/>
</dbReference>
<dbReference type="Gramene" id="PRQ57846">
    <property type="protein sequence ID" value="PRQ57846"/>
    <property type="gene ID" value="RchiOBHm_Chr1g0352791"/>
</dbReference>
<keyword evidence="5" id="KW-0378">Hydrolase</keyword>
<dbReference type="Gene3D" id="3.40.50.300">
    <property type="entry name" value="P-loop containing nucleotide triphosphate hydrolases"/>
    <property type="match status" value="1"/>
</dbReference>
<keyword evidence="6" id="KW-1185">Reference proteome</keyword>
<dbReference type="EMBL" id="PDCK01000039">
    <property type="protein sequence ID" value="PRQ57846.1"/>
    <property type="molecule type" value="Genomic_DNA"/>
</dbReference>
<dbReference type="AlphaFoldDB" id="A0A2P6SGU5"/>
<dbReference type="SUPFAM" id="SSF52540">
    <property type="entry name" value="P-loop containing nucleoside triphosphate hydrolases"/>
    <property type="match status" value="1"/>
</dbReference>
<dbReference type="InterPro" id="IPR000863">
    <property type="entry name" value="Sulfotransferase_dom"/>
</dbReference>
<evidence type="ECO:0000256" key="2">
    <source>
        <dbReference type="ARBA" id="ARBA00022679"/>
    </source>
</evidence>
<dbReference type="Pfam" id="PF00685">
    <property type="entry name" value="Sulfotransfer_1"/>
    <property type="match status" value="1"/>
</dbReference>
<organism evidence="5 6">
    <name type="scientific">Rosa chinensis</name>
    <name type="common">China rose</name>
    <dbReference type="NCBI Taxonomy" id="74649"/>
    <lineage>
        <taxon>Eukaryota</taxon>
        <taxon>Viridiplantae</taxon>
        <taxon>Streptophyta</taxon>
        <taxon>Embryophyta</taxon>
        <taxon>Tracheophyta</taxon>
        <taxon>Spermatophyta</taxon>
        <taxon>Magnoliopsida</taxon>
        <taxon>eudicotyledons</taxon>
        <taxon>Gunneridae</taxon>
        <taxon>Pentapetalae</taxon>
        <taxon>rosids</taxon>
        <taxon>fabids</taxon>
        <taxon>Rosales</taxon>
        <taxon>Rosaceae</taxon>
        <taxon>Rosoideae</taxon>
        <taxon>Rosoideae incertae sedis</taxon>
        <taxon>Rosa</taxon>
    </lineage>
</organism>
<dbReference type="OrthoDB" id="205623at2759"/>
<dbReference type="InterPro" id="IPR027417">
    <property type="entry name" value="P-loop_NTPase"/>
</dbReference>
<dbReference type="GO" id="GO:0016787">
    <property type="term" value="F:hydrolase activity"/>
    <property type="evidence" value="ECO:0007669"/>
    <property type="project" value="UniProtKB-KW"/>
</dbReference>